<dbReference type="PROSITE" id="PS51296">
    <property type="entry name" value="RIESKE"/>
    <property type="match status" value="1"/>
</dbReference>
<keyword evidence="3" id="KW-0408">Iron</keyword>
<evidence type="ECO:0000313" key="7">
    <source>
        <dbReference type="EMBL" id="QCP09626.1"/>
    </source>
</evidence>
<dbReference type="Gene3D" id="2.102.10.10">
    <property type="entry name" value="Rieske [2Fe-2S] iron-sulphur domain"/>
    <property type="match status" value="1"/>
</dbReference>
<evidence type="ECO:0000313" key="6">
    <source>
        <dbReference type="EMBL" id="MBB3219553.1"/>
    </source>
</evidence>
<dbReference type="PANTHER" id="PTHR40261:SF1">
    <property type="entry name" value="RIESKE DOMAIN-CONTAINING PROTEIN"/>
    <property type="match status" value="1"/>
</dbReference>
<evidence type="ECO:0000256" key="2">
    <source>
        <dbReference type="ARBA" id="ARBA00022723"/>
    </source>
</evidence>
<evidence type="ECO:0000313" key="9">
    <source>
        <dbReference type="Proteomes" id="UP000584325"/>
    </source>
</evidence>
<dbReference type="Proteomes" id="UP000584325">
    <property type="component" value="Unassembled WGS sequence"/>
</dbReference>
<keyword evidence="4" id="KW-0411">Iron-sulfur</keyword>
<dbReference type="SUPFAM" id="SSF50022">
    <property type="entry name" value="ISP domain"/>
    <property type="match status" value="1"/>
</dbReference>
<dbReference type="CDD" id="cd03467">
    <property type="entry name" value="Rieske"/>
    <property type="match status" value="1"/>
</dbReference>
<dbReference type="GO" id="GO:0051537">
    <property type="term" value="F:2 iron, 2 sulfur cluster binding"/>
    <property type="evidence" value="ECO:0007669"/>
    <property type="project" value="UniProtKB-KW"/>
</dbReference>
<keyword evidence="1" id="KW-0001">2Fe-2S</keyword>
<evidence type="ECO:0000313" key="8">
    <source>
        <dbReference type="Proteomes" id="UP000298763"/>
    </source>
</evidence>
<dbReference type="InterPro" id="IPR036922">
    <property type="entry name" value="Rieske_2Fe-2S_sf"/>
</dbReference>
<keyword evidence="2" id="KW-0479">Metal-binding</keyword>
<evidence type="ECO:0000256" key="1">
    <source>
        <dbReference type="ARBA" id="ARBA00022714"/>
    </source>
</evidence>
<keyword evidence="8" id="KW-1185">Reference proteome</keyword>
<organism evidence="6 9">
    <name type="scientific">Pseudoduganella umbonata</name>
    <dbReference type="NCBI Taxonomy" id="864828"/>
    <lineage>
        <taxon>Bacteria</taxon>
        <taxon>Pseudomonadati</taxon>
        <taxon>Pseudomonadota</taxon>
        <taxon>Betaproteobacteria</taxon>
        <taxon>Burkholderiales</taxon>
        <taxon>Oxalobacteraceae</taxon>
        <taxon>Telluria group</taxon>
        <taxon>Pseudoduganella</taxon>
    </lineage>
</organism>
<dbReference type="OrthoDB" id="9794779at2"/>
<dbReference type="EMBL" id="JACHXS010000001">
    <property type="protein sequence ID" value="MBB3219553.1"/>
    <property type="molecule type" value="Genomic_DNA"/>
</dbReference>
<dbReference type="AlphaFoldDB" id="A0A4P8HL39"/>
<dbReference type="RefSeq" id="WP_137312513.1">
    <property type="nucleotide sequence ID" value="NZ_CP040017.1"/>
</dbReference>
<proteinExistence type="predicted"/>
<sequence>MAAVLLCRLEDIPDGASRGFDPHGEGRDTVLVVRQGGTVHGWRDACPHYGTTPLAWRKDAYLNAGGTSIVCAAHGALFDIATGVCTLGPCLGQGLQRVELLLTPDNDIYIAPQGARRPT</sequence>
<dbReference type="InterPro" id="IPR017941">
    <property type="entry name" value="Rieske_2Fe-2S"/>
</dbReference>
<dbReference type="PANTHER" id="PTHR40261">
    <property type="match status" value="1"/>
</dbReference>
<feature type="domain" description="Rieske" evidence="5">
    <location>
        <begin position="4"/>
        <end position="90"/>
    </location>
</feature>
<accession>A0A4P8HL39</accession>
<name>A0A4P8HL39_9BURK</name>
<dbReference type="EMBL" id="CP040017">
    <property type="protein sequence ID" value="QCP09626.1"/>
    <property type="molecule type" value="Genomic_DNA"/>
</dbReference>
<reference evidence="7 8" key="1">
    <citation type="submission" date="2019-05" db="EMBL/GenBank/DDBJ databases">
        <title>Draft Genome Sequences of Six Type Strains of the Genus Massilia.</title>
        <authorList>
            <person name="Miess H."/>
            <person name="Frediansyhah A."/>
            <person name="Gross H."/>
        </authorList>
    </citation>
    <scope>NUCLEOTIDE SEQUENCE [LARGE SCALE GENOMIC DNA]</scope>
    <source>
        <strain evidence="7 8">DSMZ 26121</strain>
    </source>
</reference>
<protein>
    <submittedName>
        <fullName evidence="6">Nitrite reductase/ring-hydroxylating ferredoxin subunit</fullName>
    </submittedName>
    <submittedName>
        <fullName evidence="7">Rieske 2Fe-2S domain-containing protein</fullName>
    </submittedName>
</protein>
<gene>
    <name evidence="7" type="ORF">FCL38_03715</name>
    <name evidence="6" type="ORF">FHS02_000340</name>
</gene>
<evidence type="ECO:0000259" key="5">
    <source>
        <dbReference type="PROSITE" id="PS51296"/>
    </source>
</evidence>
<evidence type="ECO:0000256" key="3">
    <source>
        <dbReference type="ARBA" id="ARBA00023004"/>
    </source>
</evidence>
<reference evidence="6 9" key="2">
    <citation type="submission" date="2020-08" db="EMBL/GenBank/DDBJ databases">
        <title>Genomic Encyclopedia of Type Strains, Phase III (KMG-III): the genomes of soil and plant-associated and newly described type strains.</title>
        <authorList>
            <person name="Whitman W."/>
        </authorList>
    </citation>
    <scope>NUCLEOTIDE SEQUENCE [LARGE SCALE GENOMIC DNA]</scope>
    <source>
        <strain evidence="6 9">CECT 7753</strain>
    </source>
</reference>
<dbReference type="Proteomes" id="UP000298763">
    <property type="component" value="Chromosome"/>
</dbReference>
<evidence type="ECO:0000256" key="4">
    <source>
        <dbReference type="ARBA" id="ARBA00023014"/>
    </source>
</evidence>
<dbReference type="Pfam" id="PF00355">
    <property type="entry name" value="Rieske"/>
    <property type="match status" value="1"/>
</dbReference>
<dbReference type="GO" id="GO:0046872">
    <property type="term" value="F:metal ion binding"/>
    <property type="evidence" value="ECO:0007669"/>
    <property type="project" value="UniProtKB-KW"/>
</dbReference>